<keyword evidence="3" id="KW-1185">Reference proteome</keyword>
<dbReference type="Pfam" id="PF04230">
    <property type="entry name" value="PS_pyruv_trans"/>
    <property type="match status" value="1"/>
</dbReference>
<protein>
    <submittedName>
        <fullName evidence="2">Exopolysaccharide biosynthesis protein</fullName>
    </submittedName>
</protein>
<name>A0A0R1MRL3_9LACO</name>
<evidence type="ECO:0000313" key="3">
    <source>
        <dbReference type="Proteomes" id="UP000051448"/>
    </source>
</evidence>
<dbReference type="EMBL" id="AZDX01000022">
    <property type="protein sequence ID" value="KRL06440.1"/>
    <property type="molecule type" value="Genomic_DNA"/>
</dbReference>
<dbReference type="InterPro" id="IPR007345">
    <property type="entry name" value="Polysacch_pyruvyl_Trfase"/>
</dbReference>
<dbReference type="AlphaFoldDB" id="A0A0R1MRL3"/>
<proteinExistence type="predicted"/>
<gene>
    <name evidence="2" type="ORF">FC92_GL000794</name>
</gene>
<feature type="domain" description="Polysaccharide pyruvyl transferase" evidence="1">
    <location>
        <begin position="48"/>
        <end position="292"/>
    </location>
</feature>
<comment type="caution">
    <text evidence="2">The sequence shown here is derived from an EMBL/GenBank/DDBJ whole genome shotgun (WGS) entry which is preliminary data.</text>
</comment>
<dbReference type="STRING" id="1423759.FC92_GL000794"/>
<reference evidence="2 3" key="1">
    <citation type="journal article" date="2015" name="Genome Announc.">
        <title>Expanding the biotechnology potential of lactobacilli through comparative genomics of 213 strains and associated genera.</title>
        <authorList>
            <person name="Sun Z."/>
            <person name="Harris H.M."/>
            <person name="McCann A."/>
            <person name="Guo C."/>
            <person name="Argimon S."/>
            <person name="Zhang W."/>
            <person name="Yang X."/>
            <person name="Jeffery I.B."/>
            <person name="Cooney J.C."/>
            <person name="Kagawa T.F."/>
            <person name="Liu W."/>
            <person name="Song Y."/>
            <person name="Salvetti E."/>
            <person name="Wrobel A."/>
            <person name="Rasinkangas P."/>
            <person name="Parkhill J."/>
            <person name="Rea M.C."/>
            <person name="O'Sullivan O."/>
            <person name="Ritari J."/>
            <person name="Douillard F.P."/>
            <person name="Paul Ross R."/>
            <person name="Yang R."/>
            <person name="Briner A.E."/>
            <person name="Felis G.E."/>
            <person name="de Vos W.M."/>
            <person name="Barrangou R."/>
            <person name="Klaenhammer T.R."/>
            <person name="Caufield P.W."/>
            <person name="Cui Y."/>
            <person name="Zhang H."/>
            <person name="O'Toole P.W."/>
        </authorList>
    </citation>
    <scope>NUCLEOTIDE SEQUENCE [LARGE SCALE GENOMIC DNA]</scope>
    <source>
        <strain evidence="2 3">DSM 19519</strain>
    </source>
</reference>
<organism evidence="2 3">
    <name type="scientific">Liquorilactobacillus hordei DSM 19519</name>
    <dbReference type="NCBI Taxonomy" id="1423759"/>
    <lineage>
        <taxon>Bacteria</taxon>
        <taxon>Bacillati</taxon>
        <taxon>Bacillota</taxon>
        <taxon>Bacilli</taxon>
        <taxon>Lactobacillales</taxon>
        <taxon>Lactobacillaceae</taxon>
        <taxon>Liquorilactobacillus</taxon>
    </lineage>
</organism>
<sequence>MEKNKIVTITKKVGDNMVEFYIKYKAVHDLPVNNLPKFYSFGVPTYTNLGDQAVSLAQKKYIEHEFPEYQFIEILEDDNDEAIEIVKRVIKSGDIVSFVGGGNMGSLYTDHEEARRKVFSTFVDNLTISFPQSIHFEDNEHGKAEEKLSQEAYAKNSHLFLVARDAQSYHRMQTTFENKVLFTPDMVLYMKPVEHNVKKESTLIVLRHDSEKVVKQETVDAIKKLLSKNKSVAETDTVLDTVERITPVNREKLFKDELELFAKQEIIVTDRWHAMVFSVLTGTPCLLFGNSYGKGKHAYFDWLEHINWVSYTDEDDFERIQSQINKLKRVETHKYDIKDDFNQLRHIIQLNSNKYGF</sequence>
<evidence type="ECO:0000313" key="2">
    <source>
        <dbReference type="EMBL" id="KRL06440.1"/>
    </source>
</evidence>
<accession>A0A0R1MRL3</accession>
<dbReference type="Proteomes" id="UP000051448">
    <property type="component" value="Unassembled WGS sequence"/>
</dbReference>
<evidence type="ECO:0000259" key="1">
    <source>
        <dbReference type="Pfam" id="PF04230"/>
    </source>
</evidence>
<dbReference type="PATRIC" id="fig|1423759.3.peg.837"/>